<keyword evidence="6" id="KW-0805">Transcription regulation</keyword>
<feature type="domain" description="HTH araC/xylS-type" evidence="10">
    <location>
        <begin position="90"/>
        <end position="188"/>
    </location>
</feature>
<dbReference type="SMART" id="SM00478">
    <property type="entry name" value="ENDO3c"/>
    <property type="match status" value="1"/>
</dbReference>
<gene>
    <name evidence="11" type="ORF">HKK74_04265</name>
</gene>
<accession>A0ABR7LJQ0</accession>
<dbReference type="Gene3D" id="1.10.340.30">
    <property type="entry name" value="Hypothetical protein, domain 2"/>
    <property type="match status" value="1"/>
</dbReference>
<evidence type="ECO:0000256" key="2">
    <source>
        <dbReference type="ARBA" id="ARBA00001947"/>
    </source>
</evidence>
<evidence type="ECO:0000256" key="9">
    <source>
        <dbReference type="ARBA" id="ARBA00023204"/>
    </source>
</evidence>
<dbReference type="SMART" id="SM00342">
    <property type="entry name" value="HTH_ARAC"/>
    <property type="match status" value="1"/>
</dbReference>
<dbReference type="PANTHER" id="PTHR43003">
    <property type="entry name" value="DNA-3-METHYLADENINE GLYCOSYLASE"/>
    <property type="match status" value="1"/>
</dbReference>
<evidence type="ECO:0000256" key="5">
    <source>
        <dbReference type="ARBA" id="ARBA00022763"/>
    </source>
</evidence>
<keyword evidence="12" id="KW-1185">Reference proteome</keyword>
<dbReference type="EMBL" id="JABVEC010000002">
    <property type="protein sequence ID" value="MBC6464712.1"/>
    <property type="molecule type" value="Genomic_DNA"/>
</dbReference>
<dbReference type="InterPro" id="IPR011257">
    <property type="entry name" value="DNA_glycosylase"/>
</dbReference>
<dbReference type="SMART" id="SM01009">
    <property type="entry name" value="AlkA_N"/>
    <property type="match status" value="1"/>
</dbReference>
<dbReference type="InterPro" id="IPR004026">
    <property type="entry name" value="Ada_DNA_repair_Zn-bd"/>
</dbReference>
<dbReference type="EC" id="3.2.2.21" evidence="3"/>
<protein>
    <recommendedName>
        <fullName evidence="3">DNA-3-methyladenine glycosylase II</fullName>
        <ecNumber evidence="3">3.2.2.21</ecNumber>
    </recommendedName>
</protein>
<dbReference type="InterPro" id="IPR035451">
    <property type="entry name" value="Ada-like_dom_sf"/>
</dbReference>
<dbReference type="InterPro" id="IPR018060">
    <property type="entry name" value="HTH_AraC"/>
</dbReference>
<dbReference type="InterPro" id="IPR023170">
    <property type="entry name" value="HhH_base_excis_C"/>
</dbReference>
<comment type="cofactor">
    <cofactor evidence="2">
        <name>Zn(2+)</name>
        <dbReference type="ChEBI" id="CHEBI:29105"/>
    </cofactor>
</comment>
<dbReference type="InterPro" id="IPR009057">
    <property type="entry name" value="Homeodomain-like_sf"/>
</dbReference>
<dbReference type="Gene3D" id="3.40.10.10">
    <property type="entry name" value="DNA Methylphosphotriester Repair Domain"/>
    <property type="match status" value="1"/>
</dbReference>
<proteinExistence type="predicted"/>
<comment type="catalytic activity">
    <reaction evidence="1">
        <text>Hydrolysis of alkylated DNA, releasing 3-methyladenine, 3-methylguanine, 7-methylguanine and 7-methyladenine.</text>
        <dbReference type="EC" id="3.2.2.21"/>
    </reaction>
</comment>
<evidence type="ECO:0000256" key="6">
    <source>
        <dbReference type="ARBA" id="ARBA00023015"/>
    </source>
</evidence>
<reference evidence="11 12" key="1">
    <citation type="submission" date="2020-06" db="EMBL/GenBank/DDBJ databases">
        <title>Actinomadura xiongansis sp. nov., isolated from soil of Baiyangdian.</title>
        <authorList>
            <person name="Zhang X."/>
        </authorList>
    </citation>
    <scope>NUCLEOTIDE SEQUENCE [LARGE SCALE GENOMIC DNA]</scope>
    <source>
        <strain evidence="11 12">HBUM206468</strain>
    </source>
</reference>
<evidence type="ECO:0000313" key="11">
    <source>
        <dbReference type="EMBL" id="MBC6464712.1"/>
    </source>
</evidence>
<keyword evidence="5" id="KW-0227">DNA damage</keyword>
<dbReference type="SUPFAM" id="SSF48150">
    <property type="entry name" value="DNA-glycosylase"/>
    <property type="match status" value="1"/>
</dbReference>
<organism evidence="11 12">
    <name type="scientific">Actinomadura alba</name>
    <dbReference type="NCBI Taxonomy" id="406431"/>
    <lineage>
        <taxon>Bacteria</taxon>
        <taxon>Bacillati</taxon>
        <taxon>Actinomycetota</taxon>
        <taxon>Actinomycetes</taxon>
        <taxon>Streptosporangiales</taxon>
        <taxon>Thermomonosporaceae</taxon>
        <taxon>Actinomadura</taxon>
    </lineage>
</organism>
<dbReference type="Proteomes" id="UP000805614">
    <property type="component" value="Unassembled WGS sequence"/>
</dbReference>
<evidence type="ECO:0000313" key="12">
    <source>
        <dbReference type="Proteomes" id="UP000805614"/>
    </source>
</evidence>
<dbReference type="InterPro" id="IPR051912">
    <property type="entry name" value="Alkylbase_DNA_Glycosylase/TA"/>
</dbReference>
<dbReference type="Pfam" id="PF06029">
    <property type="entry name" value="AlkA_N"/>
    <property type="match status" value="1"/>
</dbReference>
<keyword evidence="9" id="KW-0234">DNA repair</keyword>
<keyword evidence="8" id="KW-0804">Transcription</keyword>
<dbReference type="SUPFAM" id="SSF55945">
    <property type="entry name" value="TATA-box binding protein-like"/>
    <property type="match status" value="1"/>
</dbReference>
<dbReference type="Pfam" id="PF12833">
    <property type="entry name" value="HTH_18"/>
    <property type="match status" value="1"/>
</dbReference>
<evidence type="ECO:0000259" key="10">
    <source>
        <dbReference type="PROSITE" id="PS01124"/>
    </source>
</evidence>
<dbReference type="Gene3D" id="3.30.310.20">
    <property type="entry name" value="DNA-3-methyladenine glycosylase AlkA, N-terminal domain"/>
    <property type="match status" value="1"/>
</dbReference>
<keyword evidence="4" id="KW-0489">Methyltransferase</keyword>
<dbReference type="Gene3D" id="1.10.10.60">
    <property type="entry name" value="Homeodomain-like"/>
    <property type="match status" value="1"/>
</dbReference>
<name>A0ABR7LJQ0_9ACTN</name>
<dbReference type="PANTHER" id="PTHR43003:SF13">
    <property type="entry name" value="DNA-3-METHYLADENINE GLYCOSYLASE 2"/>
    <property type="match status" value="1"/>
</dbReference>
<dbReference type="SUPFAM" id="SSF46689">
    <property type="entry name" value="Homeodomain-like"/>
    <property type="match status" value="1"/>
</dbReference>
<evidence type="ECO:0000256" key="4">
    <source>
        <dbReference type="ARBA" id="ARBA00022603"/>
    </source>
</evidence>
<dbReference type="PROSITE" id="PS01124">
    <property type="entry name" value="HTH_ARAC_FAMILY_2"/>
    <property type="match status" value="1"/>
</dbReference>
<dbReference type="InterPro" id="IPR010316">
    <property type="entry name" value="AlkA_N"/>
</dbReference>
<dbReference type="CDD" id="cd00056">
    <property type="entry name" value="ENDO3c"/>
    <property type="match status" value="1"/>
</dbReference>
<sequence>MNRSVLDFDSCYRAVSARDARFDGRFFTGVTSTGIYCRPICPARTPARRNVRFFTAAAAAEGAGFRPCKRCRPEASPGSPDWDFRGDLVGRALRLIDDGVVDDHGVRGLARRLAVTDRHLHRMFVAELGAPPLTVARNRRLRLARRLLTETLMPVTDVAFASGFGSVRQFNASMRETYGQAPSELRGVGRGLGRPATLELRLAVRRPYDSASLLAFLAARAIPGVEKVTADRYVRTVAAAPGGTSDTGGEASTIELIPREDHVLLRAGGPSPRGVASLVNRCRRLFDLDADPCAVDDALGADPLLAPLVAARPGLRVPGAFDGFELAVRAVLGQQVSVAGASTLAGRVVARCGTPRTGLAASAEAEPAHLFPTAARLADADLSGLGLTGGRQRTLRALAAAVAAEELDLDGGADPAEIADRLMALPGIGPWTAGYIAMRALGDPDAFPAADLGLRRAFDALGHAETSLEQRAERWRPWRAYAAMHLWTSH</sequence>
<dbReference type="InterPro" id="IPR003265">
    <property type="entry name" value="HhH-GPD_domain"/>
</dbReference>
<dbReference type="Pfam" id="PF02805">
    <property type="entry name" value="Ada_Zn_binding"/>
    <property type="match status" value="1"/>
</dbReference>
<comment type="caution">
    <text evidence="11">The sequence shown here is derived from an EMBL/GenBank/DDBJ whole genome shotgun (WGS) entry which is preliminary data.</text>
</comment>
<keyword evidence="7" id="KW-0010">Activator</keyword>
<evidence type="ECO:0000256" key="8">
    <source>
        <dbReference type="ARBA" id="ARBA00023163"/>
    </source>
</evidence>
<evidence type="ECO:0000256" key="1">
    <source>
        <dbReference type="ARBA" id="ARBA00000086"/>
    </source>
</evidence>
<dbReference type="Gene3D" id="1.10.1670.10">
    <property type="entry name" value="Helix-hairpin-Helix base-excision DNA repair enzymes (C-terminal)"/>
    <property type="match status" value="1"/>
</dbReference>
<evidence type="ECO:0000256" key="3">
    <source>
        <dbReference type="ARBA" id="ARBA00012000"/>
    </source>
</evidence>
<dbReference type="SUPFAM" id="SSF57884">
    <property type="entry name" value="Ada DNA repair protein, N-terminal domain (N-Ada 10)"/>
    <property type="match status" value="1"/>
</dbReference>
<keyword evidence="4" id="KW-0808">Transferase</keyword>
<dbReference type="InterPro" id="IPR037046">
    <property type="entry name" value="AlkA_N_sf"/>
</dbReference>
<dbReference type="Pfam" id="PF00730">
    <property type="entry name" value="HhH-GPD"/>
    <property type="match status" value="1"/>
</dbReference>
<evidence type="ECO:0000256" key="7">
    <source>
        <dbReference type="ARBA" id="ARBA00023159"/>
    </source>
</evidence>